<organism evidence="1 2">
    <name type="scientific">Thelephora ganbajun</name>
    <name type="common">Ganba fungus</name>
    <dbReference type="NCBI Taxonomy" id="370292"/>
    <lineage>
        <taxon>Eukaryota</taxon>
        <taxon>Fungi</taxon>
        <taxon>Dikarya</taxon>
        <taxon>Basidiomycota</taxon>
        <taxon>Agaricomycotina</taxon>
        <taxon>Agaricomycetes</taxon>
        <taxon>Thelephorales</taxon>
        <taxon>Thelephoraceae</taxon>
        <taxon>Thelephora</taxon>
    </lineage>
</organism>
<keyword evidence="2" id="KW-1185">Reference proteome</keyword>
<name>A0ACB6Z968_THEGA</name>
<evidence type="ECO:0000313" key="2">
    <source>
        <dbReference type="Proteomes" id="UP000886501"/>
    </source>
</evidence>
<dbReference type="Proteomes" id="UP000886501">
    <property type="component" value="Unassembled WGS sequence"/>
</dbReference>
<evidence type="ECO:0000313" key="1">
    <source>
        <dbReference type="EMBL" id="KAF9646181.1"/>
    </source>
</evidence>
<comment type="caution">
    <text evidence="1">The sequence shown here is derived from an EMBL/GenBank/DDBJ whole genome shotgun (WGS) entry which is preliminary data.</text>
</comment>
<reference evidence="1" key="1">
    <citation type="submission" date="2019-10" db="EMBL/GenBank/DDBJ databases">
        <authorList>
            <consortium name="DOE Joint Genome Institute"/>
            <person name="Kuo A."/>
            <person name="Miyauchi S."/>
            <person name="Kiss E."/>
            <person name="Drula E."/>
            <person name="Kohler A."/>
            <person name="Sanchez-Garcia M."/>
            <person name="Andreopoulos B."/>
            <person name="Barry K.W."/>
            <person name="Bonito G."/>
            <person name="Buee M."/>
            <person name="Carver A."/>
            <person name="Chen C."/>
            <person name="Cichocki N."/>
            <person name="Clum A."/>
            <person name="Culley D."/>
            <person name="Crous P.W."/>
            <person name="Fauchery L."/>
            <person name="Girlanda M."/>
            <person name="Hayes R."/>
            <person name="Keri Z."/>
            <person name="Labutti K."/>
            <person name="Lipzen A."/>
            <person name="Lombard V."/>
            <person name="Magnuson J."/>
            <person name="Maillard F."/>
            <person name="Morin E."/>
            <person name="Murat C."/>
            <person name="Nolan M."/>
            <person name="Ohm R."/>
            <person name="Pangilinan J."/>
            <person name="Pereira M."/>
            <person name="Perotto S."/>
            <person name="Peter M."/>
            <person name="Riley R."/>
            <person name="Sitrit Y."/>
            <person name="Stielow B."/>
            <person name="Szollosi G."/>
            <person name="Zifcakova L."/>
            <person name="Stursova M."/>
            <person name="Spatafora J.W."/>
            <person name="Tedersoo L."/>
            <person name="Vaario L.-M."/>
            <person name="Yamada A."/>
            <person name="Yan M."/>
            <person name="Wang P."/>
            <person name="Xu J."/>
            <person name="Bruns T."/>
            <person name="Baldrian P."/>
            <person name="Vilgalys R."/>
            <person name="Henrissat B."/>
            <person name="Grigoriev I.V."/>
            <person name="Hibbett D."/>
            <person name="Nagy L.G."/>
            <person name="Martin F.M."/>
        </authorList>
    </citation>
    <scope>NUCLEOTIDE SEQUENCE</scope>
    <source>
        <strain evidence="1">P2</strain>
    </source>
</reference>
<dbReference type="EMBL" id="MU118065">
    <property type="protein sequence ID" value="KAF9646181.1"/>
    <property type="molecule type" value="Genomic_DNA"/>
</dbReference>
<proteinExistence type="predicted"/>
<sequence>MRIPSAFPQQPQVRLLICCSSSKLHLPSRSLLSRYRRAVMPSTTPFGNPGNPTGPGLSETPIYTRKIAALPRNIREKQNLERGLARGTGALVLNPFRSLVASPATPNTPTPVPSLGSGRNSASFNPSPLCGGATPNRSFSPFSTSNSSPPDSPYPSTPTLSPFDPDPSVAEGDKNDVDPFETSARVVGKVEKALMVDVSTVPLKRGSQCVNHQESLSPLISAEGMVRLSQADPDVLALGRSASHLEKPFTRGTPISFHDTPRQYMLAPKSNNSAPNAVFVLRSSPQIIEESSDEEFGPEDREDDDKTVYSFPCEDSKINELVSMMVRLSLGMGSTIARPDTTPARVRARTPVSPPVAVFHNVLARPSTARHATPMEVDKDVLSPRVANEGTSHPQKISESVPMDGIVFHPEVRDMEMADAFATNSRLPR</sequence>
<reference evidence="1" key="2">
    <citation type="journal article" date="2020" name="Nat. Commun.">
        <title>Large-scale genome sequencing of mycorrhizal fungi provides insights into the early evolution of symbiotic traits.</title>
        <authorList>
            <person name="Miyauchi S."/>
            <person name="Kiss E."/>
            <person name="Kuo A."/>
            <person name="Drula E."/>
            <person name="Kohler A."/>
            <person name="Sanchez-Garcia M."/>
            <person name="Morin E."/>
            <person name="Andreopoulos B."/>
            <person name="Barry K.W."/>
            <person name="Bonito G."/>
            <person name="Buee M."/>
            <person name="Carver A."/>
            <person name="Chen C."/>
            <person name="Cichocki N."/>
            <person name="Clum A."/>
            <person name="Culley D."/>
            <person name="Crous P.W."/>
            <person name="Fauchery L."/>
            <person name="Girlanda M."/>
            <person name="Hayes R.D."/>
            <person name="Keri Z."/>
            <person name="LaButti K."/>
            <person name="Lipzen A."/>
            <person name="Lombard V."/>
            <person name="Magnuson J."/>
            <person name="Maillard F."/>
            <person name="Murat C."/>
            <person name="Nolan M."/>
            <person name="Ohm R.A."/>
            <person name="Pangilinan J."/>
            <person name="Pereira M.F."/>
            <person name="Perotto S."/>
            <person name="Peter M."/>
            <person name="Pfister S."/>
            <person name="Riley R."/>
            <person name="Sitrit Y."/>
            <person name="Stielow J.B."/>
            <person name="Szollosi G."/>
            <person name="Zifcakova L."/>
            <person name="Stursova M."/>
            <person name="Spatafora J.W."/>
            <person name="Tedersoo L."/>
            <person name="Vaario L.M."/>
            <person name="Yamada A."/>
            <person name="Yan M."/>
            <person name="Wang P."/>
            <person name="Xu J."/>
            <person name="Bruns T."/>
            <person name="Baldrian P."/>
            <person name="Vilgalys R."/>
            <person name="Dunand C."/>
            <person name="Henrissat B."/>
            <person name="Grigoriev I.V."/>
            <person name="Hibbett D."/>
            <person name="Nagy L.G."/>
            <person name="Martin F.M."/>
        </authorList>
    </citation>
    <scope>NUCLEOTIDE SEQUENCE</scope>
    <source>
        <strain evidence="1">P2</strain>
    </source>
</reference>
<protein>
    <submittedName>
        <fullName evidence="1">Uncharacterized protein</fullName>
    </submittedName>
</protein>
<gene>
    <name evidence="1" type="ORF">BDM02DRAFT_280946</name>
</gene>
<accession>A0ACB6Z968</accession>